<feature type="chain" id="PRO_5035160234" evidence="3">
    <location>
        <begin position="27"/>
        <end position="526"/>
    </location>
</feature>
<name>A0A8J7MAR1_9BACT</name>
<dbReference type="AlphaFoldDB" id="A0A8J7MAR1"/>
<evidence type="ECO:0000313" key="6">
    <source>
        <dbReference type="Proteomes" id="UP000624703"/>
    </source>
</evidence>
<evidence type="ECO:0000256" key="2">
    <source>
        <dbReference type="ARBA" id="ARBA00022801"/>
    </source>
</evidence>
<organism evidence="5 6">
    <name type="scientific">Persicirhabdus sediminis</name>
    <dbReference type="NCBI Taxonomy" id="454144"/>
    <lineage>
        <taxon>Bacteria</taxon>
        <taxon>Pseudomonadati</taxon>
        <taxon>Verrucomicrobiota</taxon>
        <taxon>Verrucomicrobiia</taxon>
        <taxon>Verrucomicrobiales</taxon>
        <taxon>Verrucomicrobiaceae</taxon>
        <taxon>Persicirhabdus</taxon>
    </lineage>
</organism>
<dbReference type="EMBL" id="JAENIM010000008">
    <property type="protein sequence ID" value="MBK1789672.1"/>
    <property type="molecule type" value="Genomic_DNA"/>
</dbReference>
<dbReference type="PANTHER" id="PTHR42693">
    <property type="entry name" value="ARYLSULFATASE FAMILY MEMBER"/>
    <property type="match status" value="1"/>
</dbReference>
<dbReference type="PANTHER" id="PTHR42693:SF53">
    <property type="entry name" value="ENDO-4-O-SULFATASE"/>
    <property type="match status" value="1"/>
</dbReference>
<comment type="similarity">
    <text evidence="1">Belongs to the sulfatase family.</text>
</comment>
<dbReference type="Pfam" id="PF00884">
    <property type="entry name" value="Sulfatase"/>
    <property type="match status" value="1"/>
</dbReference>
<keyword evidence="6" id="KW-1185">Reference proteome</keyword>
<evidence type="ECO:0000259" key="4">
    <source>
        <dbReference type="Pfam" id="PF00884"/>
    </source>
</evidence>
<dbReference type="Gene3D" id="3.40.720.10">
    <property type="entry name" value="Alkaline Phosphatase, subunit A"/>
    <property type="match status" value="1"/>
</dbReference>
<accession>A0A8J7MAR1</accession>
<gene>
    <name evidence="5" type="ORF">JIN82_00740</name>
</gene>
<proteinExistence type="inferred from homology"/>
<reference evidence="5" key="1">
    <citation type="submission" date="2021-01" db="EMBL/GenBank/DDBJ databases">
        <title>Modified the classification status of verrucomicrobia.</title>
        <authorList>
            <person name="Feng X."/>
        </authorList>
    </citation>
    <scope>NUCLEOTIDE SEQUENCE</scope>
    <source>
        <strain evidence="5">_KCTC 22039</strain>
    </source>
</reference>
<dbReference type="RefSeq" id="WP_200309714.1">
    <property type="nucleotide sequence ID" value="NZ_JAENIM010000008.1"/>
</dbReference>
<dbReference type="SUPFAM" id="SSF53649">
    <property type="entry name" value="Alkaline phosphatase-like"/>
    <property type="match status" value="1"/>
</dbReference>
<feature type="signal peptide" evidence="3">
    <location>
        <begin position="1"/>
        <end position="26"/>
    </location>
</feature>
<keyword evidence="2 5" id="KW-0378">Hydrolase</keyword>
<keyword evidence="3" id="KW-0732">Signal</keyword>
<comment type="caution">
    <text evidence="5">The sequence shown here is derived from an EMBL/GenBank/DDBJ whole genome shotgun (WGS) entry which is preliminary data.</text>
</comment>
<sequence length="526" mass="59112">MNNNFSCKITLTSIASGILAVGAISAASRPNLVFLLADDMASASAGWMGNEQAKTPQLDKLASEGLVLRNHHNTTSICMASRVCIMTGNYEFVHGVNFGRGKLKKEQWALTYPMLLKQAGYRVGFAGKFGYSISGLNNPDDFGKLKDYPVNEFDWWAGWPSQGTYKTAGNEYLKQYAEKYPHSTRALGAAGADFISESVAAGKPFCLSISFKAPHSPMSSDPFFEQVYEGVVFNKPVNYGKEGSQHLAPQSGLGRQRSMFKSSYESDKDFQKTMGIYFRQVYGVDYAVGMIRDSLEKNGVADETILIFTSDNGYFLGSHEFGGKVLPYEEATKVPGIIYDPTRKHSHGKQTNGLTSGIDMAPTLLAYAGVEIPAGMDGKSLISVVEDENYRVREELYLTQVWNQNRDDIIGALTVLTEKYRYNYWYYANEKMPPSEELFDRKNDSHEMTNLASSPEATPALEEMRARYDAKLELWKKRRNPDYGYDRYDVLADRNVPWQDKEFIAKFMDYDSKKNVKGEKKVKKVK</sequence>
<dbReference type="InterPro" id="IPR017850">
    <property type="entry name" value="Alkaline_phosphatase_core_sf"/>
</dbReference>
<evidence type="ECO:0000313" key="5">
    <source>
        <dbReference type="EMBL" id="MBK1789672.1"/>
    </source>
</evidence>
<feature type="domain" description="Sulfatase N-terminal" evidence="4">
    <location>
        <begin position="30"/>
        <end position="370"/>
    </location>
</feature>
<evidence type="ECO:0000256" key="3">
    <source>
        <dbReference type="SAM" id="SignalP"/>
    </source>
</evidence>
<protein>
    <submittedName>
        <fullName evidence="5">Sulfatase-like hydrolase/transferase</fullName>
    </submittedName>
</protein>
<dbReference type="InterPro" id="IPR000917">
    <property type="entry name" value="Sulfatase_N"/>
</dbReference>
<dbReference type="Proteomes" id="UP000624703">
    <property type="component" value="Unassembled WGS sequence"/>
</dbReference>
<dbReference type="GO" id="GO:0004065">
    <property type="term" value="F:arylsulfatase activity"/>
    <property type="evidence" value="ECO:0007669"/>
    <property type="project" value="TreeGrafter"/>
</dbReference>
<dbReference type="InterPro" id="IPR050738">
    <property type="entry name" value="Sulfatase"/>
</dbReference>
<evidence type="ECO:0000256" key="1">
    <source>
        <dbReference type="ARBA" id="ARBA00008779"/>
    </source>
</evidence>